<dbReference type="Proteomes" id="UP001583186">
    <property type="component" value="Unassembled WGS sequence"/>
</dbReference>
<protein>
    <recommendedName>
        <fullName evidence="3">Aminoglycoside phosphotransferase domain-containing protein</fullName>
    </recommendedName>
</protein>
<dbReference type="PANTHER" id="PTHR21310:SF37">
    <property type="entry name" value="AMINOGLYCOSIDE PHOSPHOTRANSFERASE DOMAIN-CONTAINING PROTEIN"/>
    <property type="match status" value="1"/>
</dbReference>
<keyword evidence="2" id="KW-1185">Reference proteome</keyword>
<gene>
    <name evidence="1" type="ORF">Sste5346_003495</name>
</gene>
<dbReference type="PANTHER" id="PTHR21310">
    <property type="entry name" value="AMINOGLYCOSIDE PHOSPHOTRANSFERASE-RELATED-RELATED"/>
    <property type="match status" value="1"/>
</dbReference>
<organism evidence="1 2">
    <name type="scientific">Sporothrix stenoceras</name>
    <dbReference type="NCBI Taxonomy" id="5173"/>
    <lineage>
        <taxon>Eukaryota</taxon>
        <taxon>Fungi</taxon>
        <taxon>Dikarya</taxon>
        <taxon>Ascomycota</taxon>
        <taxon>Pezizomycotina</taxon>
        <taxon>Sordariomycetes</taxon>
        <taxon>Sordariomycetidae</taxon>
        <taxon>Ophiostomatales</taxon>
        <taxon>Ophiostomataceae</taxon>
        <taxon>Sporothrix</taxon>
    </lineage>
</organism>
<evidence type="ECO:0000313" key="1">
    <source>
        <dbReference type="EMBL" id="KAL1898591.1"/>
    </source>
</evidence>
<dbReference type="EMBL" id="JAWCUI010000015">
    <property type="protein sequence ID" value="KAL1898591.1"/>
    <property type="molecule type" value="Genomic_DNA"/>
</dbReference>
<evidence type="ECO:0000313" key="2">
    <source>
        <dbReference type="Proteomes" id="UP001583186"/>
    </source>
</evidence>
<comment type="caution">
    <text evidence="1">The sequence shown here is derived from an EMBL/GenBank/DDBJ whole genome shotgun (WGS) entry which is preliminary data.</text>
</comment>
<evidence type="ECO:0008006" key="3">
    <source>
        <dbReference type="Google" id="ProtNLM"/>
    </source>
</evidence>
<accession>A0ABR3ZD33</accession>
<sequence length="625" mass="70823">MMDEQTAAQLRQAFETETEVCIGFGPDKLIGYEDAIRSEADIPHERQQFMESMAFWFSVSRHRPALERLVARHLGVKAARVKMSHLNMWRQGAFNVAIPMLVFDTKAAADAAYTPSPQGDMPPTVPDSLRRVMLRLPMPPRCAEAVYPGSILEKMRCETATYVWMQKNCPQVRIPHLFGLGFPDGKHYTHAGRLFFFRRILLRVRQWFASWMRWPLLSDYVPISVPKDDCPIDSGYMILEHFGVSFGQELSLMARETRVLEDGVEYLPEPIQMLSQPTKMRNLFRGVSRIILALARVPQPRIGAFRFNDNGTISLDNRPVTADMFVLENARAPRTMSVDTTYTNVNEYVSDLQTFQEQKFLAAPNAAVEEEDAKYQMGIMSFLRAVTHHFVGGPSRWRNGPFVLYMSDANASNFMVDEDWNVTGMYDLEWMFSAPADMPRIPSWLTWSSVDRISNPASDEYVVYNEVRAIFAEVFAEEERLADTTALEEALGGTALSSVMEESWASKTFWFYSSLLSITGMTHVASHQILPMFVRSWEEKQEPSAPFADLAKLWSTAAADVIAKKVEDHTKHLVNVAALFGLNPPTYVAKHDIEAGVFDSVDVPHIDEKAVAQEMEHSEGISLQS</sequence>
<reference evidence="1 2" key="1">
    <citation type="journal article" date="2024" name="IMA Fungus">
        <title>IMA Genome - F19 : A genome assembly and annotation guide to empower mycologists, including annotated draft genome sequences of Ceratocystis pirilliformis, Diaporthe australafricana, Fusarium ophioides, Paecilomyces lecythidis, and Sporothrix stenoceras.</title>
        <authorList>
            <person name="Aylward J."/>
            <person name="Wilson A.M."/>
            <person name="Visagie C.M."/>
            <person name="Spraker J."/>
            <person name="Barnes I."/>
            <person name="Buitendag C."/>
            <person name="Ceriani C."/>
            <person name="Del Mar Angel L."/>
            <person name="du Plessis D."/>
            <person name="Fuchs T."/>
            <person name="Gasser K."/>
            <person name="Kramer D."/>
            <person name="Li W."/>
            <person name="Munsamy K."/>
            <person name="Piso A."/>
            <person name="Price J.L."/>
            <person name="Sonnekus B."/>
            <person name="Thomas C."/>
            <person name="van der Nest A."/>
            <person name="van Dijk A."/>
            <person name="van Heerden A."/>
            <person name="van Vuuren N."/>
            <person name="Yilmaz N."/>
            <person name="Duong T.A."/>
            <person name="van der Merwe N.A."/>
            <person name="Wingfield M.J."/>
            <person name="Wingfield B.D."/>
        </authorList>
    </citation>
    <scope>NUCLEOTIDE SEQUENCE [LARGE SCALE GENOMIC DNA]</scope>
    <source>
        <strain evidence="1 2">CMW 5346</strain>
    </source>
</reference>
<dbReference type="InterPro" id="IPR051678">
    <property type="entry name" value="AGP_Transferase"/>
</dbReference>
<proteinExistence type="predicted"/>
<name>A0ABR3ZD33_9PEZI</name>